<keyword evidence="2" id="KW-1185">Reference proteome</keyword>
<comment type="caution">
    <text evidence="1">The sequence shown here is derived from an EMBL/GenBank/DDBJ whole genome shotgun (WGS) entry which is preliminary data.</text>
</comment>
<dbReference type="EMBL" id="JACRTP010000001">
    <property type="protein sequence ID" value="MBC8627250.1"/>
    <property type="molecule type" value="Genomic_DNA"/>
</dbReference>
<protein>
    <submittedName>
        <fullName evidence="1">Uncharacterized protein</fullName>
    </submittedName>
</protein>
<dbReference type="Proteomes" id="UP000661649">
    <property type="component" value="Unassembled WGS sequence"/>
</dbReference>
<reference evidence="1 2" key="1">
    <citation type="submission" date="2020-08" db="EMBL/GenBank/DDBJ databases">
        <title>Genome public.</title>
        <authorList>
            <person name="Liu C."/>
            <person name="Sun Q."/>
        </authorList>
    </citation>
    <scope>NUCLEOTIDE SEQUENCE [LARGE SCALE GENOMIC DNA]</scope>
    <source>
        <strain evidence="1 2">3_YM_SP_D4_24.mj</strain>
    </source>
</reference>
<sequence length="50" mass="6061">MLYYERIKFIDGFRKTLTGWGLNLEKTYSFKGKYLEEQKMFVFGIKDVDL</sequence>
<name>A0ABR7P774_9FIRM</name>
<evidence type="ECO:0000313" key="1">
    <source>
        <dbReference type="EMBL" id="MBC8627250.1"/>
    </source>
</evidence>
<organism evidence="1 2">
    <name type="scientific">Blautia stercoris</name>
    <dbReference type="NCBI Taxonomy" id="871664"/>
    <lineage>
        <taxon>Bacteria</taxon>
        <taxon>Bacillati</taxon>
        <taxon>Bacillota</taxon>
        <taxon>Clostridia</taxon>
        <taxon>Lachnospirales</taxon>
        <taxon>Lachnospiraceae</taxon>
        <taxon>Blautia</taxon>
    </lineage>
</organism>
<accession>A0ABR7P774</accession>
<gene>
    <name evidence="1" type="ORF">H8712_01165</name>
</gene>
<evidence type="ECO:0000313" key="2">
    <source>
        <dbReference type="Proteomes" id="UP000661649"/>
    </source>
</evidence>
<proteinExistence type="predicted"/>